<dbReference type="EMBL" id="JAYMYR010000004">
    <property type="protein sequence ID" value="KAK7368297.1"/>
    <property type="molecule type" value="Genomic_DNA"/>
</dbReference>
<organism evidence="1 2">
    <name type="scientific">Phaseolus coccineus</name>
    <name type="common">Scarlet runner bean</name>
    <name type="synonym">Phaseolus multiflorus</name>
    <dbReference type="NCBI Taxonomy" id="3886"/>
    <lineage>
        <taxon>Eukaryota</taxon>
        <taxon>Viridiplantae</taxon>
        <taxon>Streptophyta</taxon>
        <taxon>Embryophyta</taxon>
        <taxon>Tracheophyta</taxon>
        <taxon>Spermatophyta</taxon>
        <taxon>Magnoliopsida</taxon>
        <taxon>eudicotyledons</taxon>
        <taxon>Gunneridae</taxon>
        <taxon>Pentapetalae</taxon>
        <taxon>rosids</taxon>
        <taxon>fabids</taxon>
        <taxon>Fabales</taxon>
        <taxon>Fabaceae</taxon>
        <taxon>Papilionoideae</taxon>
        <taxon>50 kb inversion clade</taxon>
        <taxon>NPAAA clade</taxon>
        <taxon>indigoferoid/millettioid clade</taxon>
        <taxon>Phaseoleae</taxon>
        <taxon>Phaseolus</taxon>
    </lineage>
</organism>
<dbReference type="Proteomes" id="UP001374584">
    <property type="component" value="Unassembled WGS sequence"/>
</dbReference>
<proteinExistence type="predicted"/>
<sequence>MVGSAEVLKGNFVNEHGHIWWCSRKLERGSGVPFLQTFGVHLCRAFGVRSVRLQVGSVSGFLLVDLCCGLRF</sequence>
<protein>
    <submittedName>
        <fullName evidence="1">Uncharacterized protein</fullName>
    </submittedName>
</protein>
<accession>A0AAN9RDQ6</accession>
<evidence type="ECO:0000313" key="1">
    <source>
        <dbReference type="EMBL" id="KAK7368297.1"/>
    </source>
</evidence>
<dbReference type="AlphaFoldDB" id="A0AAN9RDQ6"/>
<gene>
    <name evidence="1" type="ORF">VNO80_10322</name>
</gene>
<evidence type="ECO:0000313" key="2">
    <source>
        <dbReference type="Proteomes" id="UP001374584"/>
    </source>
</evidence>
<comment type="caution">
    <text evidence="1">The sequence shown here is derived from an EMBL/GenBank/DDBJ whole genome shotgun (WGS) entry which is preliminary data.</text>
</comment>
<keyword evidence="2" id="KW-1185">Reference proteome</keyword>
<name>A0AAN9RDQ6_PHACN</name>
<reference evidence="1 2" key="1">
    <citation type="submission" date="2024-01" db="EMBL/GenBank/DDBJ databases">
        <title>The genomes of 5 underutilized Papilionoideae crops provide insights into root nodulation and disease resistanc.</title>
        <authorList>
            <person name="Jiang F."/>
        </authorList>
    </citation>
    <scope>NUCLEOTIDE SEQUENCE [LARGE SCALE GENOMIC DNA]</scope>
    <source>
        <strain evidence="1">JINMINGXINNONG_FW02</strain>
        <tissue evidence="1">Leaves</tissue>
    </source>
</reference>